<evidence type="ECO:0000313" key="1">
    <source>
        <dbReference type="EMBL" id="QHU00631.1"/>
    </source>
</evidence>
<dbReference type="EMBL" id="MN740328">
    <property type="protein sequence ID" value="QHU00631.1"/>
    <property type="molecule type" value="Genomic_DNA"/>
</dbReference>
<reference evidence="1" key="1">
    <citation type="journal article" date="2020" name="Nature">
        <title>Giant virus diversity and host interactions through global metagenomics.</title>
        <authorList>
            <person name="Schulz F."/>
            <person name="Roux S."/>
            <person name="Paez-Espino D."/>
            <person name="Jungbluth S."/>
            <person name="Walsh D.A."/>
            <person name="Denef V.J."/>
            <person name="McMahon K.D."/>
            <person name="Konstantinidis K.T."/>
            <person name="Eloe-Fadrosh E.A."/>
            <person name="Kyrpides N.C."/>
            <person name="Woyke T."/>
        </authorList>
    </citation>
    <scope>NUCLEOTIDE SEQUENCE</scope>
    <source>
        <strain evidence="1">GVMAG-M-3300025860-20</strain>
    </source>
</reference>
<organism evidence="1">
    <name type="scientific">viral metagenome</name>
    <dbReference type="NCBI Taxonomy" id="1070528"/>
    <lineage>
        <taxon>unclassified sequences</taxon>
        <taxon>metagenomes</taxon>
        <taxon>organismal metagenomes</taxon>
    </lineage>
</organism>
<protein>
    <submittedName>
        <fullName evidence="1">Uncharacterized protein</fullName>
    </submittedName>
</protein>
<accession>A0A6C0J7B2</accession>
<dbReference type="AlphaFoldDB" id="A0A6C0J7B2"/>
<sequence>MFRLSKVICNSFPKRYYNVCCWLKTSSEYSLVIPQTLKINTDHINMIRDISVEGQIYHLLYKTDNKTYSVLTPEGIVSYPWKDYKKTSYIIASLEDNNIEIKPKIEIEPKIEIKDKEHIIDKPRLKYVRYILQK</sequence>
<name>A0A6C0J7B2_9ZZZZ</name>
<proteinExistence type="predicted"/>